<keyword evidence="1" id="KW-0059">Arsenical resistance</keyword>
<organism evidence="3 4">
    <name type="scientific">Sphingobacterium hungaricum</name>
    <dbReference type="NCBI Taxonomy" id="2082723"/>
    <lineage>
        <taxon>Bacteria</taxon>
        <taxon>Pseudomonadati</taxon>
        <taxon>Bacteroidota</taxon>
        <taxon>Sphingobacteriia</taxon>
        <taxon>Sphingobacteriales</taxon>
        <taxon>Sphingobacteriaceae</taxon>
        <taxon>Sphingobacterium</taxon>
    </lineage>
</organism>
<evidence type="ECO:0000313" key="3">
    <source>
        <dbReference type="EMBL" id="MBE8715285.1"/>
    </source>
</evidence>
<comment type="caution">
    <text evidence="3">The sequence shown here is derived from an EMBL/GenBank/DDBJ whole genome shotgun (WGS) entry which is preliminary data.</text>
</comment>
<dbReference type="EMBL" id="PRDK01000009">
    <property type="protein sequence ID" value="MBE8715285.1"/>
    <property type="molecule type" value="Genomic_DNA"/>
</dbReference>
<feature type="domain" description="Phosphotyrosine protein phosphatase I" evidence="2">
    <location>
        <begin position="43"/>
        <end position="194"/>
    </location>
</feature>
<sequence>MNTLLSKTIQEILKNNNPDASRRLRLEPLIDYMQQKMDKQEDIHLNFICTHNSRRSHLAQIWAQTSAKYFKISNVYCYSGGTEATAIYPQVIKTLEKQGFSILPLATAENTIYAIKVDSNAFPIIGFSKRFDDTFNPISDFVAVMTCSQADQECPYIAGADKRFSLPFEDPKSSDNTPQESEVYEQRSLQIANEMFYIFSKLNTNRQKN</sequence>
<dbReference type="PANTHER" id="PTHR43428:SF1">
    <property type="entry name" value="ARSENATE REDUCTASE"/>
    <property type="match status" value="1"/>
</dbReference>
<dbReference type="Gene3D" id="3.40.50.2300">
    <property type="match status" value="1"/>
</dbReference>
<dbReference type="InterPro" id="IPR023485">
    <property type="entry name" value="Ptyr_pPase"/>
</dbReference>
<accession>A0A928UXY9</accession>
<dbReference type="PANTHER" id="PTHR43428">
    <property type="entry name" value="ARSENATE REDUCTASE"/>
    <property type="match status" value="1"/>
</dbReference>
<evidence type="ECO:0000313" key="4">
    <source>
        <dbReference type="Proteomes" id="UP000616201"/>
    </source>
</evidence>
<dbReference type="InterPro" id="IPR036196">
    <property type="entry name" value="Ptyr_pPase_sf"/>
</dbReference>
<dbReference type="AlphaFoldDB" id="A0A928UXY9"/>
<dbReference type="Proteomes" id="UP000616201">
    <property type="component" value="Unassembled WGS sequence"/>
</dbReference>
<proteinExistence type="predicted"/>
<evidence type="ECO:0000256" key="1">
    <source>
        <dbReference type="ARBA" id="ARBA00022849"/>
    </source>
</evidence>
<dbReference type="GO" id="GO:0046685">
    <property type="term" value="P:response to arsenic-containing substance"/>
    <property type="evidence" value="ECO:0007669"/>
    <property type="project" value="UniProtKB-KW"/>
</dbReference>
<protein>
    <submittedName>
        <fullName evidence="3">Protein-tyrosine-phosphatase</fullName>
    </submittedName>
</protein>
<dbReference type="RefSeq" id="WP_196937132.1">
    <property type="nucleotide sequence ID" value="NZ_MU158698.1"/>
</dbReference>
<dbReference type="SMART" id="SM00226">
    <property type="entry name" value="LMWPc"/>
    <property type="match status" value="1"/>
</dbReference>
<keyword evidence="4" id="KW-1185">Reference proteome</keyword>
<dbReference type="SUPFAM" id="SSF52788">
    <property type="entry name" value="Phosphotyrosine protein phosphatases I"/>
    <property type="match status" value="1"/>
</dbReference>
<gene>
    <name evidence="3" type="ORF">C4F49_16535</name>
</gene>
<evidence type="ECO:0000259" key="2">
    <source>
        <dbReference type="SMART" id="SM00226"/>
    </source>
</evidence>
<name>A0A928UXY9_9SPHI</name>
<reference evidence="3" key="1">
    <citation type="submission" date="2018-02" db="EMBL/GenBank/DDBJ databases">
        <authorList>
            <person name="Vasarhelyi B.M."/>
            <person name="Deshmukh S."/>
            <person name="Balint B."/>
            <person name="Kukolya J."/>
        </authorList>
    </citation>
    <scope>NUCLEOTIDE SEQUENCE</scope>
    <source>
        <strain evidence="3">KB22</strain>
    </source>
</reference>